<evidence type="ECO:0000313" key="1">
    <source>
        <dbReference type="EMBL" id="RCJ03541.1"/>
    </source>
</evidence>
<sequence length="126" mass="13685">MSVLVDTSVWVNHFKNRNDALVNLVVSDQALTHPIVLVELACGTPPAPRVRTLGDIGLLQPAKQASLAEVMAFIEHEKLYGLGCGLVDVSLLASTLITPGAQLWTLDKRLDDLSVRFGVAHRPKLH</sequence>
<reference evidence="1 2" key="1">
    <citation type="submission" date="2018-04" db="EMBL/GenBank/DDBJ databases">
        <title>Cupriavidus necator CR12 genome sequencing and assembly.</title>
        <authorList>
            <person name="Ben Fekih I."/>
            <person name="Mazhar H.S."/>
            <person name="Bello S.K."/>
            <person name="Rensing C."/>
        </authorList>
    </citation>
    <scope>NUCLEOTIDE SEQUENCE [LARGE SCALE GENOMIC DNA]</scope>
    <source>
        <strain evidence="1 2">CR12</strain>
    </source>
</reference>
<dbReference type="AlphaFoldDB" id="A0A367P6T3"/>
<organism evidence="1 2">
    <name type="scientific">Cupriavidus necator</name>
    <name type="common">Alcaligenes eutrophus</name>
    <name type="synonym">Ralstonia eutropha</name>
    <dbReference type="NCBI Taxonomy" id="106590"/>
    <lineage>
        <taxon>Bacteria</taxon>
        <taxon>Pseudomonadati</taxon>
        <taxon>Pseudomonadota</taxon>
        <taxon>Betaproteobacteria</taxon>
        <taxon>Burkholderiales</taxon>
        <taxon>Burkholderiaceae</taxon>
        <taxon>Cupriavidus</taxon>
    </lineage>
</organism>
<accession>A0A367P6T3</accession>
<dbReference type="Gene3D" id="3.40.50.1010">
    <property type="entry name" value="5'-nuclease"/>
    <property type="match status" value="1"/>
</dbReference>
<dbReference type="EMBL" id="QDHA01000148">
    <property type="protein sequence ID" value="RCJ03541.1"/>
    <property type="molecule type" value="Genomic_DNA"/>
</dbReference>
<dbReference type="InterPro" id="IPR029060">
    <property type="entry name" value="PIN-like_dom_sf"/>
</dbReference>
<name>A0A367P6T3_CUPNE</name>
<evidence type="ECO:0000313" key="2">
    <source>
        <dbReference type="Proteomes" id="UP000253501"/>
    </source>
</evidence>
<protein>
    <submittedName>
        <fullName evidence="1">Type II toxin-antitoxin system VapC family toxin</fullName>
    </submittedName>
</protein>
<proteinExistence type="predicted"/>
<gene>
    <name evidence="1" type="ORF">DDK22_36890</name>
</gene>
<comment type="caution">
    <text evidence="1">The sequence shown here is derived from an EMBL/GenBank/DDBJ whole genome shotgun (WGS) entry which is preliminary data.</text>
</comment>
<dbReference type="Proteomes" id="UP000253501">
    <property type="component" value="Unassembled WGS sequence"/>
</dbReference>
<dbReference type="RefSeq" id="WP_114136211.1">
    <property type="nucleotide sequence ID" value="NZ_CP068436.1"/>
</dbReference>
<dbReference type="SUPFAM" id="SSF88723">
    <property type="entry name" value="PIN domain-like"/>
    <property type="match status" value="1"/>
</dbReference>